<dbReference type="RefSeq" id="WP_169325433.1">
    <property type="nucleotide sequence ID" value="NZ_JABCJJ010000022.1"/>
</dbReference>
<dbReference type="EMBL" id="JABCJJ010000022">
    <property type="protein sequence ID" value="NMR21058.1"/>
    <property type="molecule type" value="Genomic_DNA"/>
</dbReference>
<accession>A0A7Y0M0Z9</accession>
<dbReference type="AlphaFoldDB" id="A0A7Y0M0Z9"/>
<sequence>MELALELIEHLGRVWNDYFLGAIRRAALAIEAPSRSVTFRRGVPADGRVDVALAGRGAGLRS</sequence>
<evidence type="ECO:0000313" key="2">
    <source>
        <dbReference type="Proteomes" id="UP000562124"/>
    </source>
</evidence>
<proteinExistence type="predicted"/>
<gene>
    <name evidence="1" type="ORF">HIR71_12645</name>
</gene>
<protein>
    <submittedName>
        <fullName evidence="1">Uncharacterized protein</fullName>
    </submittedName>
</protein>
<dbReference type="Proteomes" id="UP000562124">
    <property type="component" value="Unassembled WGS sequence"/>
</dbReference>
<comment type="caution">
    <text evidence="1">The sequence shown here is derived from an EMBL/GenBank/DDBJ whole genome shotgun (WGS) entry which is preliminary data.</text>
</comment>
<keyword evidence="2" id="KW-1185">Reference proteome</keyword>
<organism evidence="1 2">
    <name type="scientific">Cellulomonas fimi</name>
    <dbReference type="NCBI Taxonomy" id="1708"/>
    <lineage>
        <taxon>Bacteria</taxon>
        <taxon>Bacillati</taxon>
        <taxon>Actinomycetota</taxon>
        <taxon>Actinomycetes</taxon>
        <taxon>Micrococcales</taxon>
        <taxon>Cellulomonadaceae</taxon>
        <taxon>Cellulomonas</taxon>
    </lineage>
</organism>
<reference evidence="1 2" key="1">
    <citation type="submission" date="2020-04" db="EMBL/GenBank/DDBJ databases">
        <title>Sequencing and Assembly of C. fimi.</title>
        <authorList>
            <person name="Ramsey A.R."/>
        </authorList>
    </citation>
    <scope>NUCLEOTIDE SEQUENCE [LARGE SCALE GENOMIC DNA]</scope>
    <source>
        <strain evidence="1 2">SB</strain>
    </source>
</reference>
<name>A0A7Y0M0Z9_CELFI</name>
<evidence type="ECO:0000313" key="1">
    <source>
        <dbReference type="EMBL" id="NMR21058.1"/>
    </source>
</evidence>